<dbReference type="EMBL" id="FP929045">
    <property type="protein sequence ID" value="CBK98642.1"/>
    <property type="molecule type" value="Genomic_DNA"/>
</dbReference>
<dbReference type="Proteomes" id="UP000008804">
    <property type="component" value="Chromosome"/>
</dbReference>
<proteinExistence type="predicted"/>
<accession>D4K549</accession>
<evidence type="ECO:0000313" key="1">
    <source>
        <dbReference type="EMBL" id="CBK98642.1"/>
    </source>
</evidence>
<organism evidence="1 2">
    <name type="scientific">Faecalibacterium prausnitzii L2-6</name>
    <dbReference type="NCBI Taxonomy" id="718252"/>
    <lineage>
        <taxon>Bacteria</taxon>
        <taxon>Bacillati</taxon>
        <taxon>Bacillota</taxon>
        <taxon>Clostridia</taxon>
        <taxon>Eubacteriales</taxon>
        <taxon>Oscillospiraceae</taxon>
        <taxon>Faecalibacterium</taxon>
    </lineage>
</organism>
<dbReference type="KEGG" id="fpr:FP2_10960"/>
<reference evidence="1 2" key="2">
    <citation type="submission" date="2010-03" db="EMBL/GenBank/DDBJ databases">
        <authorList>
            <person name="Pajon A."/>
        </authorList>
    </citation>
    <scope>NUCLEOTIDE SEQUENCE [LARGE SCALE GENOMIC DNA]</scope>
    <source>
        <strain evidence="2">L2-6</strain>
    </source>
</reference>
<evidence type="ECO:0000313" key="2">
    <source>
        <dbReference type="Proteomes" id="UP000008804"/>
    </source>
</evidence>
<dbReference type="HOGENOM" id="CLU_3365083_0_0_9"/>
<dbReference type="BioCyc" id="FPRA718252:G1375-924-MONOMER"/>
<protein>
    <submittedName>
        <fullName evidence="1">Uncharacterized protein</fullName>
    </submittedName>
</protein>
<reference evidence="1 2" key="1">
    <citation type="submission" date="2010-03" db="EMBL/GenBank/DDBJ databases">
        <title>The genome sequence of Faecalibacterium prausnitzii L2/6.</title>
        <authorList>
            <consortium name="metaHIT consortium -- http://www.metahit.eu/"/>
            <person name="Pajon A."/>
            <person name="Turner K."/>
            <person name="Parkhill J."/>
            <person name="Duncan S."/>
            <person name="Flint H."/>
        </authorList>
    </citation>
    <scope>NUCLEOTIDE SEQUENCE [LARGE SCALE GENOMIC DNA]</scope>
    <source>
        <strain evidence="2">L2-6</strain>
    </source>
</reference>
<keyword evidence="2" id="KW-1185">Reference proteome</keyword>
<sequence length="35" mass="3848">MLLGSAPVLNAVHLIHEQTRPTAKIDGEPCFILDF</sequence>
<name>D4K549_9FIRM</name>
<dbReference type="AlphaFoldDB" id="D4K549"/>
<gene>
    <name evidence="1" type="ORF">FP2_10960</name>
</gene>